<proteinExistence type="predicted"/>
<sequence length="137" mass="15186">MIGRLFRKPEAPKPADGRAAVAALLVRVARTDGEYAAEEKAVIQKVLTRRYGSADMLSDGEDLEHSAGDTVHLTKAIKDEIAHDDRMEYLQDLWRVVLADETRDFEEDGFMRLASNLLGMADRDSARARQAVQAEAG</sequence>
<dbReference type="CDD" id="cd07313">
    <property type="entry name" value="terB_like_2"/>
    <property type="match status" value="1"/>
</dbReference>
<accession>A0A3B0MNW4</accession>
<gene>
    <name evidence="2" type="ORF">ROE7235_00339</name>
</gene>
<dbReference type="RefSeq" id="WP_121092923.1">
    <property type="nucleotide sequence ID" value="NZ_UIHC01000002.1"/>
</dbReference>
<evidence type="ECO:0000313" key="3">
    <source>
        <dbReference type="Proteomes" id="UP000272908"/>
    </source>
</evidence>
<dbReference type="Proteomes" id="UP000272908">
    <property type="component" value="Unassembled WGS sequence"/>
</dbReference>
<dbReference type="InterPro" id="IPR029024">
    <property type="entry name" value="TerB-like"/>
</dbReference>
<dbReference type="InterPro" id="IPR007791">
    <property type="entry name" value="DjlA_N"/>
</dbReference>
<dbReference type="AlphaFoldDB" id="A0A3B0MNW4"/>
<evidence type="ECO:0000313" key="2">
    <source>
        <dbReference type="EMBL" id="SUZ30614.1"/>
    </source>
</evidence>
<organism evidence="2 3">
    <name type="scientific">Roseinatronobacter ekhonensis</name>
    <dbReference type="NCBI Taxonomy" id="254356"/>
    <lineage>
        <taxon>Bacteria</taxon>
        <taxon>Pseudomonadati</taxon>
        <taxon>Pseudomonadota</taxon>
        <taxon>Alphaproteobacteria</taxon>
        <taxon>Rhodobacterales</taxon>
        <taxon>Paracoccaceae</taxon>
        <taxon>Roseinatronobacter</taxon>
    </lineage>
</organism>
<dbReference type="SUPFAM" id="SSF158682">
    <property type="entry name" value="TerB-like"/>
    <property type="match status" value="1"/>
</dbReference>
<keyword evidence="3" id="KW-1185">Reference proteome</keyword>
<evidence type="ECO:0000259" key="1">
    <source>
        <dbReference type="Pfam" id="PF05099"/>
    </source>
</evidence>
<feature type="domain" description="Co-chaperone DjlA N-terminal" evidence="1">
    <location>
        <begin position="19"/>
        <end position="130"/>
    </location>
</feature>
<dbReference type="OrthoDB" id="5402150at2"/>
<reference evidence="3" key="1">
    <citation type="submission" date="2018-08" db="EMBL/GenBank/DDBJ databases">
        <authorList>
            <person name="Rodrigo-Torres L."/>
            <person name="Arahal R. D."/>
            <person name="Lucena T."/>
        </authorList>
    </citation>
    <scope>NUCLEOTIDE SEQUENCE [LARGE SCALE GENOMIC DNA]</scope>
    <source>
        <strain evidence="3">CECT 7235</strain>
    </source>
</reference>
<protein>
    <recommendedName>
        <fullName evidence="1">Co-chaperone DjlA N-terminal domain-containing protein</fullName>
    </recommendedName>
</protein>
<dbReference type="Pfam" id="PF05099">
    <property type="entry name" value="TerB"/>
    <property type="match status" value="1"/>
</dbReference>
<dbReference type="Gene3D" id="1.10.3680.10">
    <property type="entry name" value="TerB-like"/>
    <property type="match status" value="1"/>
</dbReference>
<dbReference type="EMBL" id="UIHC01000002">
    <property type="protein sequence ID" value="SUZ30614.1"/>
    <property type="molecule type" value="Genomic_DNA"/>
</dbReference>
<name>A0A3B0MNW4_9RHOB</name>